<evidence type="ECO:0000313" key="1">
    <source>
        <dbReference type="EMBL" id="PRQ46179.1"/>
    </source>
</evidence>
<organism evidence="1 2">
    <name type="scientific">Rosa chinensis</name>
    <name type="common">China rose</name>
    <dbReference type="NCBI Taxonomy" id="74649"/>
    <lineage>
        <taxon>Eukaryota</taxon>
        <taxon>Viridiplantae</taxon>
        <taxon>Streptophyta</taxon>
        <taxon>Embryophyta</taxon>
        <taxon>Tracheophyta</taxon>
        <taxon>Spermatophyta</taxon>
        <taxon>Magnoliopsida</taxon>
        <taxon>eudicotyledons</taxon>
        <taxon>Gunneridae</taxon>
        <taxon>Pentapetalae</taxon>
        <taxon>rosids</taxon>
        <taxon>fabids</taxon>
        <taxon>Rosales</taxon>
        <taxon>Rosaceae</taxon>
        <taxon>Rosoideae</taxon>
        <taxon>Rosoideae incertae sedis</taxon>
        <taxon>Rosa</taxon>
    </lineage>
</organism>
<name>A0A2P6RIC0_ROSCH</name>
<dbReference type="AlphaFoldDB" id="A0A2P6RIC0"/>
<evidence type="ECO:0000313" key="2">
    <source>
        <dbReference type="Proteomes" id="UP000238479"/>
    </source>
</evidence>
<accession>A0A2P6RIC0</accession>
<keyword evidence="2" id="KW-1185">Reference proteome</keyword>
<dbReference type="Gramene" id="PRQ46179">
    <property type="protein sequence ID" value="PRQ46179"/>
    <property type="gene ID" value="RchiOBHm_Chr2g0086271"/>
</dbReference>
<sequence>MHFVSSYLDLSESADLGNVDLFCGSNAFPCLEKLFINHSKGITCLKISCPNLKDLTVLVSLQTSLGSKLSLGSTVLRMKVTSLDIFGTRTEVLLVNSCKIGSWVNIFAPKFAVDM</sequence>
<reference evidence="1 2" key="1">
    <citation type="journal article" date="2018" name="Nat. Genet.">
        <title>The Rosa genome provides new insights in the design of modern roses.</title>
        <authorList>
            <person name="Bendahmane M."/>
        </authorList>
    </citation>
    <scope>NUCLEOTIDE SEQUENCE [LARGE SCALE GENOMIC DNA]</scope>
    <source>
        <strain evidence="2">cv. Old Blush</strain>
    </source>
</reference>
<proteinExistence type="predicted"/>
<dbReference type="Proteomes" id="UP000238479">
    <property type="component" value="Chromosome 2"/>
</dbReference>
<dbReference type="EMBL" id="PDCK01000040">
    <property type="protein sequence ID" value="PRQ46179.1"/>
    <property type="molecule type" value="Genomic_DNA"/>
</dbReference>
<comment type="caution">
    <text evidence="1">The sequence shown here is derived from an EMBL/GenBank/DDBJ whole genome shotgun (WGS) entry which is preliminary data.</text>
</comment>
<gene>
    <name evidence="1" type="ORF">RchiOBHm_Chr2g0086271</name>
</gene>
<protein>
    <submittedName>
        <fullName evidence="1">Uncharacterized protein</fullName>
    </submittedName>
</protein>